<proteinExistence type="predicted"/>
<sequence>MKQLIFYFTATGNSLHVAKQFDSDPINIAIQRPDRFVADRIGFVFPVYCGEMPAVLKRFMRLSRFESPYIFAVATCGGVPGNALAQADEFLKIGKARLSYGASITLPDNCILFATPEHKKQELLQNESFVLKKIIDDVNEGATNLHKMKKLVAIGTAFSWFGMRKMIGTDRKKATSKCVGCGLCASVCPMLNIVMVKDRPVFGMHCTDCFGCIQHCPESAIRFGMIRKSESSYYLHPEITVAELIRRNSRR</sequence>
<dbReference type="Gene3D" id="3.40.50.360">
    <property type="match status" value="1"/>
</dbReference>
<keyword evidence="4" id="KW-0677">Repeat</keyword>
<dbReference type="PANTHER" id="PTHR43687">
    <property type="entry name" value="ADENYLYLSULFATE REDUCTASE, BETA SUBUNIT"/>
    <property type="match status" value="1"/>
</dbReference>
<dbReference type="GO" id="GO:0051539">
    <property type="term" value="F:4 iron, 4 sulfur cluster binding"/>
    <property type="evidence" value="ECO:0007669"/>
    <property type="project" value="UniProtKB-KW"/>
</dbReference>
<dbReference type="GO" id="GO:0046872">
    <property type="term" value="F:metal ion binding"/>
    <property type="evidence" value="ECO:0007669"/>
    <property type="project" value="UniProtKB-KW"/>
</dbReference>
<reference evidence="9" key="2">
    <citation type="journal article" date="2021" name="PeerJ">
        <title>Extensive microbial diversity within the chicken gut microbiome revealed by metagenomics and culture.</title>
        <authorList>
            <person name="Gilroy R."/>
            <person name="Ravi A."/>
            <person name="Getino M."/>
            <person name="Pursley I."/>
            <person name="Horton D.L."/>
            <person name="Alikhan N.F."/>
            <person name="Baker D."/>
            <person name="Gharbi K."/>
            <person name="Hall N."/>
            <person name="Watson M."/>
            <person name="Adriaenssens E.M."/>
            <person name="Foster-Nyarko E."/>
            <person name="Jarju S."/>
            <person name="Secka A."/>
            <person name="Antonio M."/>
            <person name="Oren A."/>
            <person name="Chaudhuri R.R."/>
            <person name="La Ragione R."/>
            <person name="Hildebrand F."/>
            <person name="Pallen M.J."/>
        </authorList>
    </citation>
    <scope>NUCLEOTIDE SEQUENCE</scope>
    <source>
        <strain evidence="9">23406</strain>
    </source>
</reference>
<keyword evidence="5" id="KW-0249">Electron transport</keyword>
<name>A0A9D1NAY1_9FIRM</name>
<evidence type="ECO:0000256" key="2">
    <source>
        <dbReference type="ARBA" id="ARBA00022485"/>
    </source>
</evidence>
<dbReference type="SUPFAM" id="SSF52218">
    <property type="entry name" value="Flavoproteins"/>
    <property type="match status" value="1"/>
</dbReference>
<keyword evidence="7" id="KW-0411">Iron-sulfur</keyword>
<evidence type="ECO:0000259" key="8">
    <source>
        <dbReference type="PROSITE" id="PS51379"/>
    </source>
</evidence>
<dbReference type="Gene3D" id="3.30.70.20">
    <property type="match status" value="1"/>
</dbReference>
<evidence type="ECO:0000256" key="5">
    <source>
        <dbReference type="ARBA" id="ARBA00022982"/>
    </source>
</evidence>
<organism evidence="9 10">
    <name type="scientific">Candidatus Stercoripulliclostridium merdipullorum</name>
    <dbReference type="NCBI Taxonomy" id="2840952"/>
    <lineage>
        <taxon>Bacteria</taxon>
        <taxon>Bacillati</taxon>
        <taxon>Bacillota</taxon>
        <taxon>Clostridia</taxon>
        <taxon>Eubacteriales</taxon>
        <taxon>Candidatus Stercoripulliclostridium</taxon>
    </lineage>
</organism>
<dbReference type="InterPro" id="IPR029039">
    <property type="entry name" value="Flavoprotein-like_sf"/>
</dbReference>
<dbReference type="Pfam" id="PF13237">
    <property type="entry name" value="Fer4_10"/>
    <property type="match status" value="1"/>
</dbReference>
<protein>
    <submittedName>
        <fullName evidence="9">EFR1 family ferrodoxin</fullName>
    </submittedName>
</protein>
<dbReference type="EMBL" id="DVOH01000003">
    <property type="protein sequence ID" value="HIU99540.1"/>
    <property type="molecule type" value="Genomic_DNA"/>
</dbReference>
<keyword evidence="1" id="KW-0813">Transport</keyword>
<dbReference type="NCBIfam" id="NF038196">
    <property type="entry name" value="ferrodoxin_EFR1"/>
    <property type="match status" value="1"/>
</dbReference>
<evidence type="ECO:0000256" key="3">
    <source>
        <dbReference type="ARBA" id="ARBA00022723"/>
    </source>
</evidence>
<evidence type="ECO:0000256" key="4">
    <source>
        <dbReference type="ARBA" id="ARBA00022737"/>
    </source>
</evidence>
<keyword evidence="6" id="KW-0408">Iron</keyword>
<evidence type="ECO:0000313" key="9">
    <source>
        <dbReference type="EMBL" id="HIU99540.1"/>
    </source>
</evidence>
<dbReference type="InterPro" id="IPR047964">
    <property type="entry name" value="EFR1-like"/>
</dbReference>
<dbReference type="PROSITE" id="PS51379">
    <property type="entry name" value="4FE4S_FER_2"/>
    <property type="match status" value="1"/>
</dbReference>
<evidence type="ECO:0000313" key="10">
    <source>
        <dbReference type="Proteomes" id="UP000886891"/>
    </source>
</evidence>
<accession>A0A9D1NAY1</accession>
<dbReference type="PROSITE" id="PS00198">
    <property type="entry name" value="4FE4S_FER_1"/>
    <property type="match status" value="2"/>
</dbReference>
<dbReference type="AlphaFoldDB" id="A0A9D1NAY1"/>
<dbReference type="SUPFAM" id="SSF54862">
    <property type="entry name" value="4Fe-4S ferredoxins"/>
    <property type="match status" value="1"/>
</dbReference>
<keyword evidence="3" id="KW-0479">Metal-binding</keyword>
<dbReference type="InterPro" id="IPR017900">
    <property type="entry name" value="4Fe4S_Fe_S_CS"/>
</dbReference>
<gene>
    <name evidence="9" type="ORF">IAB14_00305</name>
</gene>
<dbReference type="InterPro" id="IPR050572">
    <property type="entry name" value="Fe-S_Ferredoxin"/>
</dbReference>
<dbReference type="Proteomes" id="UP000886891">
    <property type="component" value="Unassembled WGS sequence"/>
</dbReference>
<reference evidence="9" key="1">
    <citation type="submission" date="2020-10" db="EMBL/GenBank/DDBJ databases">
        <authorList>
            <person name="Gilroy R."/>
        </authorList>
    </citation>
    <scope>NUCLEOTIDE SEQUENCE</scope>
    <source>
        <strain evidence="9">23406</strain>
    </source>
</reference>
<evidence type="ECO:0000256" key="6">
    <source>
        <dbReference type="ARBA" id="ARBA00023004"/>
    </source>
</evidence>
<comment type="caution">
    <text evidence="9">The sequence shown here is derived from an EMBL/GenBank/DDBJ whole genome shotgun (WGS) entry which is preliminary data.</text>
</comment>
<evidence type="ECO:0000256" key="7">
    <source>
        <dbReference type="ARBA" id="ARBA00023014"/>
    </source>
</evidence>
<feature type="domain" description="4Fe-4S ferredoxin-type" evidence="8">
    <location>
        <begin position="169"/>
        <end position="199"/>
    </location>
</feature>
<keyword evidence="2" id="KW-0004">4Fe-4S</keyword>
<dbReference type="PANTHER" id="PTHR43687:SF6">
    <property type="entry name" value="L-ASPARTATE SEMIALDEHYDE SULFURTRANSFERASE IRON-SULFUR SUBUNIT"/>
    <property type="match status" value="1"/>
</dbReference>
<evidence type="ECO:0000256" key="1">
    <source>
        <dbReference type="ARBA" id="ARBA00022448"/>
    </source>
</evidence>
<dbReference type="InterPro" id="IPR017896">
    <property type="entry name" value="4Fe4S_Fe-S-bd"/>
</dbReference>